<evidence type="ECO:0000259" key="8">
    <source>
        <dbReference type="Pfam" id="PF00361"/>
    </source>
</evidence>
<proteinExistence type="inferred from homology"/>
<evidence type="ECO:0000256" key="5">
    <source>
        <dbReference type="ARBA" id="ARBA00022989"/>
    </source>
</evidence>
<dbReference type="InterPro" id="IPR010227">
    <property type="entry name" value="NADH_Q_OxRdtase_chainM/4"/>
</dbReference>
<feature type="transmembrane region" description="Helical" evidence="7">
    <location>
        <begin position="112"/>
        <end position="130"/>
    </location>
</feature>
<dbReference type="NCBIfam" id="TIGR01972">
    <property type="entry name" value="NDH_I_M"/>
    <property type="match status" value="1"/>
</dbReference>
<feature type="transmembrane region" description="Helical" evidence="7">
    <location>
        <begin position="36"/>
        <end position="55"/>
    </location>
</feature>
<sequence length="490" mass="55270">MLSLKNIIIFTLIFPVIGIILLLFTPSREEKLLKLIALNSSCFAFTSSLILWGFFQKSSGSFQFVLNFNWLPLMNLNVSLGVDGISLFFILLTTFLIPLCLLASWNSIGFNLKEFLIAFLFLDFLLIASFCALDLLVFYVLFESTLIPMFLIIGVWGSRERKVLASYYFFLYTLLGSVLMLISILYIWREVGTTNYEILITYTFLKFEQKIMWITFFLAFASKVPMIPVHLWLPEAHVEAPTAGSVILAGVLLKLGTYGFIRFTLPILPKACFFYAPIVYTIAIIGIIYTSFTAIRQTDFKRIIAYTSVAHMNLVILGIFSFNTIGLEGAIFQSLSHGFVASGLFLVIGVVYERYRTRIVQYYGGLASVMPIYILIFLFFTLANISFPGTSSFVGEFLILIGSFKVNSTVTFLGATGVVIGGVYSLWLFNRIAYGNIKIQYTKNFLDLSPREIITFAPLILGTLITGIYPGFFLDSIHMSVNNLIESIYF</sequence>
<dbReference type="EC" id="7.1.1.2" evidence="7"/>
<evidence type="ECO:0000256" key="7">
    <source>
        <dbReference type="RuleBase" id="RU003297"/>
    </source>
</evidence>
<dbReference type="GO" id="GO:0042773">
    <property type="term" value="P:ATP synthesis coupled electron transport"/>
    <property type="evidence" value="ECO:0007669"/>
    <property type="project" value="InterPro"/>
</dbReference>
<feature type="transmembrane region" description="Helical" evidence="7">
    <location>
        <begin position="240"/>
        <end position="261"/>
    </location>
</feature>
<keyword evidence="7" id="KW-0249">Electron transport</keyword>
<organism evidence="9">
    <name type="scientific">Didymosphenia geminata</name>
    <name type="common">rock snot</name>
    <dbReference type="NCBI Taxonomy" id="1115533"/>
    <lineage>
        <taxon>Eukaryota</taxon>
        <taxon>Sar</taxon>
        <taxon>Stramenopiles</taxon>
        <taxon>Ochrophyta</taxon>
        <taxon>Bacillariophyta</taxon>
        <taxon>Bacillariophyceae</taxon>
        <taxon>Bacillariophycidae</taxon>
        <taxon>Cymbellales</taxon>
        <taxon>Gomphonemataceae</taxon>
        <taxon>Didymosphenia</taxon>
    </lineage>
</organism>
<keyword evidence="5 7" id="KW-1133">Transmembrane helix</keyword>
<feature type="transmembrane region" description="Helical" evidence="7">
    <location>
        <begin position="273"/>
        <end position="292"/>
    </location>
</feature>
<feature type="transmembrane region" description="Helical" evidence="7">
    <location>
        <begin position="211"/>
        <end position="233"/>
    </location>
</feature>
<dbReference type="PANTHER" id="PTHR43507:SF1">
    <property type="entry name" value="NADH-UBIQUINONE OXIDOREDUCTASE CHAIN 4"/>
    <property type="match status" value="1"/>
</dbReference>
<comment type="subcellular location">
    <subcellularLocation>
        <location evidence="2">Membrane</location>
        <topology evidence="2">Multi-pass membrane protein</topology>
    </subcellularLocation>
    <subcellularLocation>
        <location evidence="7">Mitochondrion membrane</location>
        <topology evidence="7">Multi-pass membrane protein</topology>
    </subcellularLocation>
</comment>
<dbReference type="GO" id="GO:0015990">
    <property type="term" value="P:electron transport coupled proton transport"/>
    <property type="evidence" value="ECO:0007669"/>
    <property type="project" value="TreeGrafter"/>
</dbReference>
<keyword evidence="7" id="KW-0830">Ubiquinone</keyword>
<reference evidence="9" key="1">
    <citation type="submission" date="2016-09" db="EMBL/GenBank/DDBJ databases">
        <title>The complete mitochondrial genome of the stalk-forming diatom Didymosphenia geminata.</title>
        <authorList>
            <person name="Aunins A.W."/>
            <person name="King T.L."/>
            <person name="Hamilton D."/>
        </authorList>
    </citation>
    <scope>NUCLEOTIDE SEQUENCE</scope>
</reference>
<feature type="domain" description="NADH:quinone oxidoreductase/Mrp antiporter transmembrane" evidence="8">
    <location>
        <begin position="132"/>
        <end position="419"/>
    </location>
</feature>
<gene>
    <name evidence="9" type="primary">nad4</name>
</gene>
<dbReference type="Pfam" id="PF00361">
    <property type="entry name" value="Proton_antipo_M"/>
    <property type="match status" value="1"/>
</dbReference>
<geneLocation type="mitochondrion" evidence="9"/>
<feature type="transmembrane region" description="Helical" evidence="7">
    <location>
        <begin position="6"/>
        <end position="24"/>
    </location>
</feature>
<feature type="transmembrane region" description="Helical" evidence="7">
    <location>
        <begin position="84"/>
        <end position="105"/>
    </location>
</feature>
<feature type="transmembrane region" description="Helical" evidence="7">
    <location>
        <begin position="136"/>
        <end position="157"/>
    </location>
</feature>
<dbReference type="InterPro" id="IPR003918">
    <property type="entry name" value="NADH_UbQ_OxRdtase"/>
</dbReference>
<evidence type="ECO:0000256" key="6">
    <source>
        <dbReference type="ARBA" id="ARBA00023136"/>
    </source>
</evidence>
<feature type="transmembrane region" description="Helical" evidence="7">
    <location>
        <begin position="453"/>
        <end position="474"/>
    </location>
</feature>
<dbReference type="InterPro" id="IPR001750">
    <property type="entry name" value="ND/Mrp_TM"/>
</dbReference>
<accession>A0A1L4BME5</accession>
<feature type="transmembrane region" description="Helical" evidence="7">
    <location>
        <begin position="169"/>
        <end position="188"/>
    </location>
</feature>
<dbReference type="AlphaFoldDB" id="A0A1L4BME5"/>
<keyword evidence="7" id="KW-0520">NAD</keyword>
<feature type="transmembrane region" description="Helical" evidence="7">
    <location>
        <begin position="304"/>
        <end position="325"/>
    </location>
</feature>
<comment type="catalytic activity">
    <reaction evidence="7">
        <text>a ubiquinone + NADH + 5 H(+)(in) = a ubiquinol + NAD(+) + 4 H(+)(out)</text>
        <dbReference type="Rhea" id="RHEA:29091"/>
        <dbReference type="Rhea" id="RHEA-COMP:9565"/>
        <dbReference type="Rhea" id="RHEA-COMP:9566"/>
        <dbReference type="ChEBI" id="CHEBI:15378"/>
        <dbReference type="ChEBI" id="CHEBI:16389"/>
        <dbReference type="ChEBI" id="CHEBI:17976"/>
        <dbReference type="ChEBI" id="CHEBI:57540"/>
        <dbReference type="ChEBI" id="CHEBI:57945"/>
        <dbReference type="EC" id="7.1.1.2"/>
    </reaction>
</comment>
<dbReference type="GO" id="GO:0048039">
    <property type="term" value="F:ubiquinone binding"/>
    <property type="evidence" value="ECO:0007669"/>
    <property type="project" value="TreeGrafter"/>
</dbReference>
<comment type="function">
    <text evidence="1">Core subunit of the mitochondrial membrane respiratory chain NADH dehydrogenase (Complex I) that is believed to belong to the minimal assembly required for catalysis. Complex I functions in the transfer of electrons from NADH to the respiratory chain. The immediate electron acceptor for the enzyme is believed to be ubiquinone.</text>
</comment>
<dbReference type="GO" id="GO:0031966">
    <property type="term" value="C:mitochondrial membrane"/>
    <property type="evidence" value="ECO:0007669"/>
    <property type="project" value="UniProtKB-SubCell"/>
</dbReference>
<feature type="transmembrane region" description="Helical" evidence="7">
    <location>
        <begin position="407"/>
        <end position="429"/>
    </location>
</feature>
<name>A0A1L4BME5_9STRA</name>
<evidence type="ECO:0000256" key="4">
    <source>
        <dbReference type="ARBA" id="ARBA00022692"/>
    </source>
</evidence>
<comment type="function">
    <text evidence="7">Core subunit of the mitochondrial membrane respiratory chain NADH dehydrogenase (Complex I) which catalyzes electron transfer from NADH through the respiratory chain, using ubiquinone as an electron acceptor. Essential for the catalytic activity and assembly of complex I.</text>
</comment>
<feature type="transmembrane region" description="Helical" evidence="7">
    <location>
        <begin position="364"/>
        <end position="387"/>
    </location>
</feature>
<dbReference type="GO" id="GO:0003954">
    <property type="term" value="F:NADH dehydrogenase activity"/>
    <property type="evidence" value="ECO:0007669"/>
    <property type="project" value="TreeGrafter"/>
</dbReference>
<keyword evidence="7 9" id="KW-0496">Mitochondrion</keyword>
<evidence type="ECO:0000256" key="3">
    <source>
        <dbReference type="ARBA" id="ARBA00009025"/>
    </source>
</evidence>
<evidence type="ECO:0000256" key="1">
    <source>
        <dbReference type="ARBA" id="ARBA00003257"/>
    </source>
</evidence>
<protein>
    <recommendedName>
        <fullName evidence="7">NADH-ubiquinone oxidoreductase chain 4</fullName>
        <ecNumber evidence="7">7.1.1.2</ecNumber>
    </recommendedName>
</protein>
<dbReference type="GeneID" id="30683932"/>
<keyword evidence="7" id="KW-0679">Respiratory chain</keyword>
<keyword evidence="6 7" id="KW-0472">Membrane</keyword>
<dbReference type="PANTHER" id="PTHR43507">
    <property type="entry name" value="NADH-UBIQUINONE OXIDOREDUCTASE CHAIN 4"/>
    <property type="match status" value="1"/>
</dbReference>
<keyword evidence="4 7" id="KW-0812">Transmembrane</keyword>
<comment type="similarity">
    <text evidence="3 7">Belongs to the complex I subunit 4 family.</text>
</comment>
<evidence type="ECO:0000256" key="2">
    <source>
        <dbReference type="ARBA" id="ARBA00004141"/>
    </source>
</evidence>
<keyword evidence="7" id="KW-0813">Transport</keyword>
<dbReference type="PRINTS" id="PR01437">
    <property type="entry name" value="NUOXDRDTASE4"/>
</dbReference>
<dbReference type="EMBL" id="KX889125">
    <property type="protein sequence ID" value="API83130.1"/>
    <property type="molecule type" value="Genomic_DNA"/>
</dbReference>
<evidence type="ECO:0000313" key="9">
    <source>
        <dbReference type="EMBL" id="API83130.1"/>
    </source>
</evidence>
<feature type="transmembrane region" description="Helical" evidence="7">
    <location>
        <begin position="331"/>
        <end position="352"/>
    </location>
</feature>
<dbReference type="GO" id="GO:0008137">
    <property type="term" value="F:NADH dehydrogenase (ubiquinone) activity"/>
    <property type="evidence" value="ECO:0007669"/>
    <property type="project" value="UniProtKB-UniRule"/>
</dbReference>
<dbReference type="RefSeq" id="YP_009329943.1">
    <property type="nucleotide sequence ID" value="NC_032171.1"/>
</dbReference>